<proteinExistence type="predicted"/>
<evidence type="ECO:0000256" key="2">
    <source>
        <dbReference type="SAM" id="SignalP"/>
    </source>
</evidence>
<feature type="transmembrane region" description="Helical" evidence="1">
    <location>
        <begin position="43"/>
        <end position="62"/>
    </location>
</feature>
<evidence type="ECO:0000256" key="1">
    <source>
        <dbReference type="SAM" id="Phobius"/>
    </source>
</evidence>
<comment type="caution">
    <text evidence="3">The sequence shown here is derived from an EMBL/GenBank/DDBJ whole genome shotgun (WGS) entry which is preliminary data.</text>
</comment>
<feature type="chain" id="PRO_5046865047" evidence="2">
    <location>
        <begin position="28"/>
        <end position="67"/>
    </location>
</feature>
<name>A0ABU2KH45_9FLAO</name>
<keyword evidence="1" id="KW-1133">Transmembrane helix</keyword>
<evidence type="ECO:0000313" key="4">
    <source>
        <dbReference type="Proteomes" id="UP001182991"/>
    </source>
</evidence>
<protein>
    <submittedName>
        <fullName evidence="3">Uncharacterized protein</fullName>
    </submittedName>
</protein>
<keyword evidence="1" id="KW-0812">Transmembrane</keyword>
<keyword evidence="1" id="KW-0472">Membrane</keyword>
<dbReference type="EMBL" id="JAVRBG010000004">
    <property type="protein sequence ID" value="MDT0294027.1"/>
    <property type="molecule type" value="Genomic_DNA"/>
</dbReference>
<sequence length="67" mass="7197">MKFNTSPRVIVMMTIFFLIVSAPSVLAQGSPDFNDNVDDSGAAAPIDMFIYLGIAAGSLYGIKKIKK</sequence>
<keyword evidence="2" id="KW-0732">Signal</keyword>
<evidence type="ECO:0000313" key="3">
    <source>
        <dbReference type="EMBL" id="MDT0294027.1"/>
    </source>
</evidence>
<keyword evidence="4" id="KW-1185">Reference proteome</keyword>
<accession>A0ABU2KH45</accession>
<dbReference type="Proteomes" id="UP001182991">
    <property type="component" value="Unassembled WGS sequence"/>
</dbReference>
<gene>
    <name evidence="3" type="ORF">RLT85_05220</name>
</gene>
<feature type="signal peptide" evidence="2">
    <location>
        <begin position="1"/>
        <end position="27"/>
    </location>
</feature>
<reference evidence="4" key="1">
    <citation type="submission" date="2023-07" db="EMBL/GenBank/DDBJ databases">
        <title>Isolating and identifying novel microbial strains from the Mariana Trench.</title>
        <authorList>
            <person name="Fu H."/>
        </authorList>
    </citation>
    <scope>NUCLEOTIDE SEQUENCE [LARGE SCALE GENOMIC DNA]</scope>
    <source>
        <strain evidence="4">T-y2</strain>
    </source>
</reference>
<organism evidence="3 4">
    <name type="scientific">Mesonia ostreae</name>
    <dbReference type="NCBI Taxonomy" id="861110"/>
    <lineage>
        <taxon>Bacteria</taxon>
        <taxon>Pseudomonadati</taxon>
        <taxon>Bacteroidota</taxon>
        <taxon>Flavobacteriia</taxon>
        <taxon>Flavobacteriales</taxon>
        <taxon>Flavobacteriaceae</taxon>
        <taxon>Mesonia</taxon>
    </lineage>
</organism>
<dbReference type="RefSeq" id="WP_311400982.1">
    <property type="nucleotide sequence ID" value="NZ_JAVRBG010000004.1"/>
</dbReference>